<dbReference type="InterPro" id="IPR029045">
    <property type="entry name" value="ClpP/crotonase-like_dom_sf"/>
</dbReference>
<reference evidence="14" key="1">
    <citation type="submission" date="2015-04" db="UniProtKB">
        <authorList>
            <consortium name="EnsemblPlants"/>
        </authorList>
    </citation>
    <scope>IDENTIFICATION</scope>
</reference>
<dbReference type="MEROPS" id="S14.002"/>
<dbReference type="PROSITE" id="PS00382">
    <property type="entry name" value="CLP_PROTEASE_HIS"/>
    <property type="match status" value="1"/>
</dbReference>
<evidence type="ECO:0000256" key="5">
    <source>
        <dbReference type="ARBA" id="ARBA00022528"/>
    </source>
</evidence>
<evidence type="ECO:0000256" key="4">
    <source>
        <dbReference type="ARBA" id="ARBA00013230"/>
    </source>
</evidence>
<evidence type="ECO:0000256" key="6">
    <source>
        <dbReference type="ARBA" id="ARBA00022640"/>
    </source>
</evidence>
<keyword evidence="7" id="KW-0645">Protease</keyword>
<dbReference type="EC" id="3.4.21.92" evidence="4 13"/>
<proteinExistence type="inferred from homology"/>
<keyword evidence="15" id="KW-1185">Reference proteome</keyword>
<evidence type="ECO:0000313" key="15">
    <source>
        <dbReference type="Proteomes" id="UP000008021"/>
    </source>
</evidence>
<dbReference type="PRINTS" id="PR00127">
    <property type="entry name" value="CLPPROTEASEP"/>
</dbReference>
<dbReference type="GO" id="GO:0004176">
    <property type="term" value="F:ATP-dependent peptidase activity"/>
    <property type="evidence" value="ECO:0007669"/>
    <property type="project" value="InterPro"/>
</dbReference>
<dbReference type="InterPro" id="IPR023562">
    <property type="entry name" value="ClpP/TepA"/>
</dbReference>
<dbReference type="HAMAP" id="MF_00444">
    <property type="entry name" value="ClpP"/>
    <property type="match status" value="1"/>
</dbReference>
<evidence type="ECO:0000256" key="8">
    <source>
        <dbReference type="ARBA" id="ARBA00022801"/>
    </source>
</evidence>
<dbReference type="Proteomes" id="UP000008021">
    <property type="component" value="Chromosome 8"/>
</dbReference>
<keyword evidence="8" id="KW-0378">Hydrolase</keyword>
<comment type="similarity">
    <text evidence="2">Belongs to the peptidase S14 family.</text>
</comment>
<dbReference type="Gene3D" id="3.90.226.10">
    <property type="entry name" value="2-enoyl-CoA Hydratase, Chain A, domain 1"/>
    <property type="match status" value="1"/>
</dbReference>
<dbReference type="EnsemblPlants" id="OMERI08G16390.2">
    <property type="protein sequence ID" value="OMERI08G16390.2"/>
    <property type="gene ID" value="OMERI08G16390"/>
</dbReference>
<dbReference type="InterPro" id="IPR001907">
    <property type="entry name" value="ClpP"/>
</dbReference>
<evidence type="ECO:0000256" key="13">
    <source>
        <dbReference type="PROSITE-ProRule" id="PRU10086"/>
    </source>
</evidence>
<dbReference type="PANTHER" id="PTHR48481">
    <property type="entry name" value="ATP-DEPENDENT CLP PROTEASE PROTEOLYTIC SUBUNIT"/>
    <property type="match status" value="1"/>
</dbReference>
<organism evidence="14">
    <name type="scientific">Oryza meridionalis</name>
    <dbReference type="NCBI Taxonomy" id="40149"/>
    <lineage>
        <taxon>Eukaryota</taxon>
        <taxon>Viridiplantae</taxon>
        <taxon>Streptophyta</taxon>
        <taxon>Embryophyta</taxon>
        <taxon>Tracheophyta</taxon>
        <taxon>Spermatophyta</taxon>
        <taxon>Magnoliopsida</taxon>
        <taxon>Liliopsida</taxon>
        <taxon>Poales</taxon>
        <taxon>Poaceae</taxon>
        <taxon>BOP clade</taxon>
        <taxon>Oryzoideae</taxon>
        <taxon>Oryzeae</taxon>
        <taxon>Oryzinae</taxon>
        <taxon>Oryza</taxon>
    </lineage>
</organism>
<dbReference type="SUPFAM" id="SSF52096">
    <property type="entry name" value="ClpP/crotonase"/>
    <property type="match status" value="1"/>
</dbReference>
<evidence type="ECO:0000256" key="12">
    <source>
        <dbReference type="PROSITE-ProRule" id="PRU10085"/>
    </source>
</evidence>
<comment type="subunit">
    <text evidence="3">Component of the chloroplastic Clp protease core complex.</text>
</comment>
<dbReference type="HOGENOM" id="CLU_058707_4_2_1"/>
<evidence type="ECO:0000256" key="3">
    <source>
        <dbReference type="ARBA" id="ARBA00011607"/>
    </source>
</evidence>
<dbReference type="GO" id="GO:0009536">
    <property type="term" value="C:plastid"/>
    <property type="evidence" value="ECO:0007669"/>
    <property type="project" value="UniProtKB-SubCell"/>
</dbReference>
<evidence type="ECO:0000256" key="9">
    <source>
        <dbReference type="ARBA" id="ARBA00022825"/>
    </source>
</evidence>
<accession>A0A0E0EN69</accession>
<sequence length="229" mass="26209">MPIGVPKVPYRIPGDEEATWVDLYNVMYRERTLFLGQEIRCEVTNHITGQEIRCEVTNHITGLMVYLSIEDGISDIFLFINSPGGWLISGMAIFDTMQTVTPDIYTICLGIAASMASFILLGGEPTKRIAFPHARIMLHQPASAYYRARTPEFLLEVEELHKVREMITRVYALRTGKPFWVVSEDMERDVFMSADEAKAYGLVDIVGDEMLDEHCDTDPVWFPEMFKDW</sequence>
<comment type="subcellular location">
    <subcellularLocation>
        <location evidence="1">Plastid</location>
    </subcellularLocation>
</comment>
<dbReference type="PROSITE" id="PS00381">
    <property type="entry name" value="CLP_PROTEASE_SER"/>
    <property type="match status" value="1"/>
</dbReference>
<dbReference type="PANTHER" id="PTHR48481:SF1">
    <property type="entry name" value="ATP-DEPENDENT CLP PROTEASE PROTEOLYTIC SUBUNIT"/>
    <property type="match status" value="1"/>
</dbReference>
<evidence type="ECO:0000256" key="7">
    <source>
        <dbReference type="ARBA" id="ARBA00022670"/>
    </source>
</evidence>
<dbReference type="CDD" id="cd07017">
    <property type="entry name" value="S14_ClpP_2"/>
    <property type="match status" value="1"/>
</dbReference>
<comment type="function">
    <text evidence="11">Cleaves peptides in various proteins in a process that requires ATP hydrolysis. Has a chymotrypsin-like activity. Plays a major role in the degradation of misfolded proteins.</text>
</comment>
<evidence type="ECO:0000256" key="2">
    <source>
        <dbReference type="ARBA" id="ARBA00007039"/>
    </source>
</evidence>
<dbReference type="STRING" id="40149.A0A0E0EN69"/>
<evidence type="ECO:0000256" key="1">
    <source>
        <dbReference type="ARBA" id="ARBA00004474"/>
    </source>
</evidence>
<name>A0A0E0EN69_9ORYZ</name>
<feature type="active site" evidence="13">
    <location>
        <position position="139"/>
    </location>
</feature>
<evidence type="ECO:0000256" key="11">
    <source>
        <dbReference type="ARBA" id="ARBA00055217"/>
    </source>
</evidence>
<keyword evidence="6" id="KW-0934">Plastid</keyword>
<dbReference type="InterPro" id="IPR018215">
    <property type="entry name" value="ClpP_Ser_AS"/>
</dbReference>
<dbReference type="AlphaFoldDB" id="A0A0E0EN69"/>
<dbReference type="Gramene" id="OMERI08G16390.2">
    <property type="protein sequence ID" value="OMERI08G16390.2"/>
    <property type="gene ID" value="OMERI08G16390"/>
</dbReference>
<feature type="active site" evidence="12">
    <location>
        <position position="114"/>
    </location>
</feature>
<keyword evidence="5" id="KW-0150">Chloroplast</keyword>
<reference evidence="14" key="2">
    <citation type="submission" date="2018-05" db="EMBL/GenBank/DDBJ databases">
        <title>OmerRS3 (Oryza meridionalis Reference Sequence Version 3).</title>
        <authorList>
            <person name="Zhang J."/>
            <person name="Kudrna D."/>
            <person name="Lee S."/>
            <person name="Talag J."/>
            <person name="Welchert J."/>
            <person name="Wing R.A."/>
        </authorList>
    </citation>
    <scope>NUCLEOTIDE SEQUENCE [LARGE SCALE GENOMIC DNA]</scope>
    <source>
        <strain evidence="14">cv. OR44</strain>
    </source>
</reference>
<keyword evidence="9" id="KW-0720">Serine protease</keyword>
<comment type="catalytic activity">
    <reaction evidence="10 13">
        <text>Hydrolysis of proteins to small peptides in the presence of ATP and magnesium. alpha-casein is the usual test substrate. In the absence of ATP, only oligopeptides shorter than five residues are hydrolyzed (such as succinyl-Leu-Tyr-|-NHMec, and Leu-Tyr-Leu-|-Tyr-Trp, in which cleavage of the -Tyr-|-Leu- and -Tyr-|-Trp bonds also occurs).</text>
        <dbReference type="EC" id="3.4.21.92"/>
    </reaction>
</comment>
<dbReference type="FunFam" id="3.90.226.10:FF:000006">
    <property type="entry name" value="ATP-dependent Clp protease proteolytic subunit"/>
    <property type="match status" value="1"/>
</dbReference>
<dbReference type="InterPro" id="IPR033135">
    <property type="entry name" value="ClpP_His_AS"/>
</dbReference>
<dbReference type="GO" id="GO:0006508">
    <property type="term" value="P:proteolysis"/>
    <property type="evidence" value="ECO:0007669"/>
    <property type="project" value="UniProtKB-KW"/>
</dbReference>
<evidence type="ECO:0000313" key="14">
    <source>
        <dbReference type="EnsemblPlants" id="OMERI08G16390.2"/>
    </source>
</evidence>
<gene>
    <name evidence="14" type="primary">clpP</name>
</gene>
<evidence type="ECO:0000256" key="10">
    <source>
        <dbReference type="ARBA" id="ARBA00034021"/>
    </source>
</evidence>
<protein>
    <recommendedName>
        <fullName evidence="4 13">Endopeptidase Clp</fullName>
        <ecNumber evidence="4 13">3.4.21.92</ecNumber>
    </recommendedName>
</protein>
<dbReference type="Pfam" id="PF00574">
    <property type="entry name" value="CLP_protease"/>
    <property type="match status" value="1"/>
</dbReference>
<dbReference type="GO" id="GO:0004252">
    <property type="term" value="F:serine-type endopeptidase activity"/>
    <property type="evidence" value="ECO:0007669"/>
    <property type="project" value="UniProtKB-EC"/>
</dbReference>